<evidence type="ECO:0000256" key="10">
    <source>
        <dbReference type="ARBA" id="ARBA00023114"/>
    </source>
</evidence>
<dbReference type="GO" id="GO:0009279">
    <property type="term" value="C:cell outer membrane"/>
    <property type="evidence" value="ECO:0007669"/>
    <property type="project" value="UniProtKB-SubCell"/>
</dbReference>
<feature type="domain" description="Soluble ligand binding" evidence="16">
    <location>
        <begin position="530"/>
        <end position="575"/>
    </location>
</feature>
<gene>
    <name evidence="18" type="ORF">ENG67_01065</name>
</gene>
<keyword evidence="10" id="KW-0626">Porin</keyword>
<dbReference type="GO" id="GO:0046930">
    <property type="term" value="C:pore complex"/>
    <property type="evidence" value="ECO:0007669"/>
    <property type="project" value="UniProtKB-KW"/>
</dbReference>
<keyword evidence="4" id="KW-1134">Transmembrane beta strand</keyword>
<feature type="domain" description="Soluble ligand binding" evidence="16">
    <location>
        <begin position="668"/>
        <end position="709"/>
    </location>
</feature>
<reference evidence="18" key="1">
    <citation type="journal article" date="2020" name="mSystems">
        <title>Genome- and Community-Level Interaction Insights into Carbon Utilization and Element Cycling Functions of Hydrothermarchaeota in Hydrothermal Sediment.</title>
        <authorList>
            <person name="Zhou Z."/>
            <person name="Liu Y."/>
            <person name="Xu W."/>
            <person name="Pan J."/>
            <person name="Luo Z.H."/>
            <person name="Li M."/>
        </authorList>
    </citation>
    <scope>NUCLEOTIDE SEQUENCE [LARGE SCALE GENOMIC DNA]</scope>
    <source>
        <strain evidence="18">HyVt-237</strain>
    </source>
</reference>
<evidence type="ECO:0000256" key="12">
    <source>
        <dbReference type="ARBA" id="ARBA00023139"/>
    </source>
</evidence>
<protein>
    <recommendedName>
        <fullName evidence="19">Polysaccharide export protein</fullName>
    </recommendedName>
</protein>
<feature type="domain" description="SLBB" evidence="17">
    <location>
        <begin position="179"/>
        <end position="255"/>
    </location>
</feature>
<keyword evidence="9" id="KW-0406">Ion transport</keyword>
<feature type="domain" description="Soluble ligand binding" evidence="16">
    <location>
        <begin position="263"/>
        <end position="311"/>
    </location>
</feature>
<evidence type="ECO:0000256" key="11">
    <source>
        <dbReference type="ARBA" id="ARBA00023136"/>
    </source>
</evidence>
<comment type="caution">
    <text evidence="18">The sequence shown here is derived from an EMBL/GenBank/DDBJ whole genome shotgun (WGS) entry which is preliminary data.</text>
</comment>
<dbReference type="InterPro" id="IPR003715">
    <property type="entry name" value="Poly_export_N"/>
</dbReference>
<evidence type="ECO:0000256" key="14">
    <source>
        <dbReference type="ARBA" id="ARBA00023288"/>
    </source>
</evidence>
<evidence type="ECO:0000256" key="6">
    <source>
        <dbReference type="ARBA" id="ARBA00022692"/>
    </source>
</evidence>
<dbReference type="Gene3D" id="3.30.1950.10">
    <property type="entry name" value="wza like domain"/>
    <property type="match status" value="1"/>
</dbReference>
<dbReference type="GO" id="GO:0015288">
    <property type="term" value="F:porin activity"/>
    <property type="evidence" value="ECO:0007669"/>
    <property type="project" value="UniProtKB-KW"/>
</dbReference>
<evidence type="ECO:0000256" key="7">
    <source>
        <dbReference type="ARBA" id="ARBA00022729"/>
    </source>
</evidence>
<name>A0A7C0XAC8_UNCW3</name>
<keyword evidence="11" id="KW-0472">Membrane</keyword>
<keyword evidence="3" id="KW-0813">Transport</keyword>
<evidence type="ECO:0000259" key="15">
    <source>
        <dbReference type="Pfam" id="PF02563"/>
    </source>
</evidence>
<evidence type="ECO:0000256" key="5">
    <source>
        <dbReference type="ARBA" id="ARBA00022597"/>
    </source>
</evidence>
<evidence type="ECO:0000259" key="17">
    <source>
        <dbReference type="Pfam" id="PF22461"/>
    </source>
</evidence>
<evidence type="ECO:0000256" key="8">
    <source>
        <dbReference type="ARBA" id="ARBA00023047"/>
    </source>
</evidence>
<feature type="domain" description="Soluble ligand binding" evidence="16">
    <location>
        <begin position="353"/>
        <end position="397"/>
    </location>
</feature>
<feature type="domain" description="Soluble ligand binding" evidence="16">
    <location>
        <begin position="444"/>
        <end position="482"/>
    </location>
</feature>
<dbReference type="InterPro" id="IPR019554">
    <property type="entry name" value="Soluble_ligand-bd"/>
</dbReference>
<evidence type="ECO:0000256" key="9">
    <source>
        <dbReference type="ARBA" id="ARBA00023065"/>
    </source>
</evidence>
<proteinExistence type="inferred from homology"/>
<dbReference type="PANTHER" id="PTHR33619:SF3">
    <property type="entry name" value="POLYSACCHARIDE EXPORT PROTEIN GFCE-RELATED"/>
    <property type="match status" value="1"/>
</dbReference>
<feature type="domain" description="Polysaccharide export protein N-terminal" evidence="15">
    <location>
        <begin position="97"/>
        <end position="171"/>
    </location>
</feature>
<dbReference type="Pfam" id="PF10531">
    <property type="entry name" value="SLBB"/>
    <property type="match status" value="5"/>
</dbReference>
<keyword evidence="14" id="KW-0449">Lipoprotein</keyword>
<evidence type="ECO:0000256" key="13">
    <source>
        <dbReference type="ARBA" id="ARBA00023237"/>
    </source>
</evidence>
<comment type="similarity">
    <text evidence="2">Belongs to the BexD/CtrA/VexA family.</text>
</comment>
<keyword evidence="12" id="KW-0564">Palmitate</keyword>
<evidence type="ECO:0008006" key="19">
    <source>
        <dbReference type="Google" id="ProtNLM"/>
    </source>
</evidence>
<accession>A0A7C0XAC8</accession>
<organism evidence="18">
    <name type="scientific">candidate division WOR-3 bacterium</name>
    <dbReference type="NCBI Taxonomy" id="2052148"/>
    <lineage>
        <taxon>Bacteria</taxon>
        <taxon>Bacteria division WOR-3</taxon>
    </lineage>
</organism>
<dbReference type="GO" id="GO:0015159">
    <property type="term" value="F:polysaccharide transmembrane transporter activity"/>
    <property type="evidence" value="ECO:0007669"/>
    <property type="project" value="InterPro"/>
</dbReference>
<dbReference type="PANTHER" id="PTHR33619">
    <property type="entry name" value="POLYSACCHARIDE EXPORT PROTEIN GFCE-RELATED"/>
    <property type="match status" value="1"/>
</dbReference>
<evidence type="ECO:0000256" key="4">
    <source>
        <dbReference type="ARBA" id="ARBA00022452"/>
    </source>
</evidence>
<dbReference type="Pfam" id="PF22461">
    <property type="entry name" value="SLBB_2"/>
    <property type="match status" value="1"/>
</dbReference>
<dbReference type="InterPro" id="IPR054765">
    <property type="entry name" value="SLBB_dom"/>
</dbReference>
<dbReference type="Proteomes" id="UP000885931">
    <property type="component" value="Unassembled WGS sequence"/>
</dbReference>
<keyword evidence="5" id="KW-0762">Sugar transport</keyword>
<dbReference type="GO" id="GO:0006811">
    <property type="term" value="P:monoatomic ion transport"/>
    <property type="evidence" value="ECO:0007669"/>
    <property type="project" value="UniProtKB-KW"/>
</dbReference>
<keyword evidence="13" id="KW-0998">Cell outer membrane</keyword>
<evidence type="ECO:0000259" key="16">
    <source>
        <dbReference type="Pfam" id="PF10531"/>
    </source>
</evidence>
<keyword evidence="8" id="KW-0625">Polysaccharide transport</keyword>
<comment type="subcellular location">
    <subcellularLocation>
        <location evidence="1">Cell outer membrane</location>
        <topology evidence="1">Multi-pass membrane protein</topology>
    </subcellularLocation>
</comment>
<keyword evidence="7" id="KW-0732">Signal</keyword>
<dbReference type="InterPro" id="IPR049712">
    <property type="entry name" value="Poly_export"/>
</dbReference>
<evidence type="ECO:0000313" key="18">
    <source>
        <dbReference type="EMBL" id="HDM89784.1"/>
    </source>
</evidence>
<dbReference type="EMBL" id="DRBW01000040">
    <property type="protein sequence ID" value="HDM89784.1"/>
    <property type="molecule type" value="Genomic_DNA"/>
</dbReference>
<evidence type="ECO:0000256" key="3">
    <source>
        <dbReference type="ARBA" id="ARBA00022448"/>
    </source>
</evidence>
<evidence type="ECO:0000256" key="1">
    <source>
        <dbReference type="ARBA" id="ARBA00004571"/>
    </source>
</evidence>
<evidence type="ECO:0000256" key="2">
    <source>
        <dbReference type="ARBA" id="ARBA00009450"/>
    </source>
</evidence>
<dbReference type="Gene3D" id="3.10.560.10">
    <property type="entry name" value="Outer membrane lipoprotein wza domain like"/>
    <property type="match status" value="6"/>
</dbReference>
<dbReference type="Pfam" id="PF02563">
    <property type="entry name" value="Poly_export"/>
    <property type="match status" value="1"/>
</dbReference>
<dbReference type="AlphaFoldDB" id="A0A7C0XAC8"/>
<sequence>MRSVALFIAGLLFVRGVSTGQQIPKEILEKLKTEKLQTPQVIDTAGLKKKVEKARKAALAETKARSVIEKSIGGGLSQFGYDIFPSMPIALTFQNVPVSPDYVVGPSDNLVIYIWGNINQQLSLTVDRDGKIVLPEAGVLYVWGKKFSEVKRLIIESLKSHYSGISVEVSLGALRTFPVYLMGEVVNPGIYKITPLINPLQALTLAGGVRKTGSLRKIKIIKSTGGKVTLDLYKLLVEGKELPDVVLEGGDIIFVPPIGNVAGIAGAVKRPAIYELKDGESLYDLIELAGGLLPTAFIYRVQVDRVVRGERRSVMDVEFRDLEEFRSKGSKFIVENGDLVSISTILPGRWNFVTIRGNVYKPGDYELKEGWRVLDLINAALGVKKGTFLENAEIYRYLGKGRRELLTFNLRKLLEGDSTQNIELEQWDIVRIYSEDEVLPKDSVRVVGAVRKPGLYPLLENMKIKDLLFVAGNLLPEADSSKGELFRMVSRDSFDIIRLDFRDSLALNMSLKRNDVLSVKFVPAYFDRARVYVGGSVRFPGWYYITKGQTFGDVIRRAGGFKNSAFPEGIVLIRKSIGQMEKSGTERFNTYLRASMMQASMPYASGTSSGQGGYDLTTYFQFQKQIVSDLTKLFQPGRIFVDFSDTSNWVLELQDGDSIYVPDRPHSVQVLGAVRNPGAVMYEEGKGAMYYVNCVGGFSEDADKKALYVIGASGIVRSSRGKIREGDTIVVPPKLKTPRRLIIRDVTTILSQMAIIIVSLYQLVK</sequence>
<keyword evidence="6" id="KW-0812">Transmembrane</keyword>